<reference evidence="1 2" key="1">
    <citation type="journal article" date="2018" name="PLoS Genet.">
        <title>Population sequencing reveals clonal diversity and ancestral inbreeding in the grapevine cultivar Chardonnay.</title>
        <authorList>
            <person name="Roach M.J."/>
            <person name="Johnson D.L."/>
            <person name="Bohlmann J."/>
            <person name="van Vuuren H.J."/>
            <person name="Jones S.J."/>
            <person name="Pretorius I.S."/>
            <person name="Schmidt S.A."/>
            <person name="Borneman A.R."/>
        </authorList>
    </citation>
    <scope>NUCLEOTIDE SEQUENCE [LARGE SCALE GENOMIC DNA]</scope>
    <source>
        <strain evidence="2">cv. Chardonnay</strain>
        <tissue evidence="1">Leaf</tissue>
    </source>
</reference>
<dbReference type="EMBL" id="QGNW01001858">
    <property type="protein sequence ID" value="RVW29196.1"/>
    <property type="molecule type" value="Genomic_DNA"/>
</dbReference>
<name>A0A438D172_VITVI</name>
<organism evidence="1 2">
    <name type="scientific">Vitis vinifera</name>
    <name type="common">Grape</name>
    <dbReference type="NCBI Taxonomy" id="29760"/>
    <lineage>
        <taxon>Eukaryota</taxon>
        <taxon>Viridiplantae</taxon>
        <taxon>Streptophyta</taxon>
        <taxon>Embryophyta</taxon>
        <taxon>Tracheophyta</taxon>
        <taxon>Spermatophyta</taxon>
        <taxon>Magnoliopsida</taxon>
        <taxon>eudicotyledons</taxon>
        <taxon>Gunneridae</taxon>
        <taxon>Pentapetalae</taxon>
        <taxon>rosids</taxon>
        <taxon>Vitales</taxon>
        <taxon>Vitaceae</taxon>
        <taxon>Viteae</taxon>
        <taxon>Vitis</taxon>
    </lineage>
</organism>
<gene>
    <name evidence="1" type="primary">UCRI1_0</name>
    <name evidence="1" type="ORF">CK203_083959</name>
</gene>
<protein>
    <submittedName>
        <fullName evidence="1">Cytochrome b-c1 complex subunit Rieske-1, mitochondrial</fullName>
    </submittedName>
</protein>
<sequence length="76" mass="8201">MLFSSVHDIGSPCGWLLCPGFSSESLAPSHDLGMISDLPPTVAALKNPTSKIVYDDHNHERFPLATPASVHLPTLY</sequence>
<evidence type="ECO:0000313" key="1">
    <source>
        <dbReference type="EMBL" id="RVW29196.1"/>
    </source>
</evidence>
<dbReference type="AlphaFoldDB" id="A0A438D172"/>
<dbReference type="Proteomes" id="UP000288805">
    <property type="component" value="Unassembled WGS sequence"/>
</dbReference>
<comment type="caution">
    <text evidence="1">The sequence shown here is derived from an EMBL/GenBank/DDBJ whole genome shotgun (WGS) entry which is preliminary data.</text>
</comment>
<proteinExistence type="predicted"/>
<accession>A0A438D172</accession>
<evidence type="ECO:0000313" key="2">
    <source>
        <dbReference type="Proteomes" id="UP000288805"/>
    </source>
</evidence>